<name>A0A2Z6P1K4_TRISU</name>
<sequence length="61" mass="6891">MSKKKIIGRFKKLYANCGGDKKSNTMTRCCSINCLAISHLFQEEENEEESVQVLGLVKEPL</sequence>
<gene>
    <name evidence="1" type="ORF">TSUD_136880</name>
</gene>
<keyword evidence="2" id="KW-1185">Reference proteome</keyword>
<dbReference type="EMBL" id="DF973909">
    <property type="protein sequence ID" value="GAU42302.1"/>
    <property type="molecule type" value="Genomic_DNA"/>
</dbReference>
<protein>
    <submittedName>
        <fullName evidence="1">Uncharacterized protein</fullName>
    </submittedName>
</protein>
<accession>A0A2Z6P1K4</accession>
<dbReference type="Proteomes" id="UP000242715">
    <property type="component" value="Unassembled WGS sequence"/>
</dbReference>
<organism evidence="1 2">
    <name type="scientific">Trifolium subterraneum</name>
    <name type="common">Subterranean clover</name>
    <dbReference type="NCBI Taxonomy" id="3900"/>
    <lineage>
        <taxon>Eukaryota</taxon>
        <taxon>Viridiplantae</taxon>
        <taxon>Streptophyta</taxon>
        <taxon>Embryophyta</taxon>
        <taxon>Tracheophyta</taxon>
        <taxon>Spermatophyta</taxon>
        <taxon>Magnoliopsida</taxon>
        <taxon>eudicotyledons</taxon>
        <taxon>Gunneridae</taxon>
        <taxon>Pentapetalae</taxon>
        <taxon>rosids</taxon>
        <taxon>fabids</taxon>
        <taxon>Fabales</taxon>
        <taxon>Fabaceae</taxon>
        <taxon>Papilionoideae</taxon>
        <taxon>50 kb inversion clade</taxon>
        <taxon>NPAAA clade</taxon>
        <taxon>Hologalegina</taxon>
        <taxon>IRL clade</taxon>
        <taxon>Trifolieae</taxon>
        <taxon>Trifolium</taxon>
    </lineage>
</organism>
<dbReference type="AlphaFoldDB" id="A0A2Z6P1K4"/>
<evidence type="ECO:0000313" key="1">
    <source>
        <dbReference type="EMBL" id="GAU42302.1"/>
    </source>
</evidence>
<proteinExistence type="predicted"/>
<reference evidence="2" key="1">
    <citation type="journal article" date="2017" name="Front. Plant Sci.">
        <title>Climate Clever Clovers: New Paradigm to Reduce the Environmental Footprint of Ruminants by Breeding Low Methanogenic Forages Utilizing Haplotype Variation.</title>
        <authorList>
            <person name="Kaur P."/>
            <person name="Appels R."/>
            <person name="Bayer P.E."/>
            <person name="Keeble-Gagnere G."/>
            <person name="Wang J."/>
            <person name="Hirakawa H."/>
            <person name="Shirasawa K."/>
            <person name="Vercoe P."/>
            <person name="Stefanova K."/>
            <person name="Durmic Z."/>
            <person name="Nichols P."/>
            <person name="Revell C."/>
            <person name="Isobe S.N."/>
            <person name="Edwards D."/>
            <person name="Erskine W."/>
        </authorList>
    </citation>
    <scope>NUCLEOTIDE SEQUENCE [LARGE SCALE GENOMIC DNA]</scope>
    <source>
        <strain evidence="2">cv. Daliak</strain>
    </source>
</reference>
<evidence type="ECO:0000313" key="2">
    <source>
        <dbReference type="Proteomes" id="UP000242715"/>
    </source>
</evidence>